<dbReference type="STRING" id="282301.A0A1I8JI42"/>
<evidence type="ECO:0000313" key="17">
    <source>
        <dbReference type="WBParaSite" id="maker-uti_cns_0047982-snap-gene-0.2-mRNA-1"/>
    </source>
</evidence>
<keyword evidence="9" id="KW-0449">Lipoprotein</keyword>
<dbReference type="PROSITE" id="PS51419">
    <property type="entry name" value="RAB"/>
    <property type="match status" value="1"/>
</dbReference>
<dbReference type="SMART" id="SM00175">
    <property type="entry name" value="RAB"/>
    <property type="match status" value="1"/>
</dbReference>
<keyword evidence="3" id="KW-0488">Methylation</keyword>
<protein>
    <recommendedName>
        <fullName evidence="14">Ras-related protein Rab-43</fullName>
    </recommendedName>
</protein>
<evidence type="ECO:0000256" key="5">
    <source>
        <dbReference type="ARBA" id="ARBA00022741"/>
    </source>
</evidence>
<evidence type="ECO:0000256" key="2">
    <source>
        <dbReference type="ARBA" id="ARBA00006270"/>
    </source>
</evidence>
<reference evidence="16 17" key="1">
    <citation type="submission" date="2016-11" db="UniProtKB">
        <authorList>
            <consortium name="WormBaseParasite"/>
        </authorList>
    </citation>
    <scope>IDENTIFICATION</scope>
</reference>
<dbReference type="PROSITE" id="PS51420">
    <property type="entry name" value="RHO"/>
    <property type="match status" value="1"/>
</dbReference>
<dbReference type="Gene3D" id="3.40.50.300">
    <property type="entry name" value="P-loop containing nucleotide triphosphate hydrolases"/>
    <property type="match status" value="1"/>
</dbReference>
<keyword evidence="15" id="KW-1185">Reference proteome</keyword>
<organism evidence="15 17">
    <name type="scientific">Macrostomum lignano</name>
    <dbReference type="NCBI Taxonomy" id="282301"/>
    <lineage>
        <taxon>Eukaryota</taxon>
        <taxon>Metazoa</taxon>
        <taxon>Spiralia</taxon>
        <taxon>Lophotrochozoa</taxon>
        <taxon>Platyhelminthes</taxon>
        <taxon>Rhabditophora</taxon>
        <taxon>Macrostomorpha</taxon>
        <taxon>Macrostomida</taxon>
        <taxon>Macrostomidae</taxon>
        <taxon>Macrostomum</taxon>
    </lineage>
</organism>
<accession>A0A1I8JI42</accession>
<dbReference type="InterPro" id="IPR050227">
    <property type="entry name" value="Rab"/>
</dbReference>
<dbReference type="PROSITE" id="PS51421">
    <property type="entry name" value="RAS"/>
    <property type="match status" value="1"/>
</dbReference>
<evidence type="ECO:0000256" key="1">
    <source>
        <dbReference type="ARBA" id="ARBA00004580"/>
    </source>
</evidence>
<dbReference type="SMART" id="SM00174">
    <property type="entry name" value="RHO"/>
    <property type="match status" value="1"/>
</dbReference>
<comment type="similarity">
    <text evidence="2">Belongs to the small GTPase superfamily. Rab family.</text>
</comment>
<dbReference type="AlphaFoldDB" id="A0A1I8JI42"/>
<dbReference type="GO" id="GO:0005794">
    <property type="term" value="C:Golgi apparatus"/>
    <property type="evidence" value="ECO:0007669"/>
    <property type="project" value="UniProtKB-SubCell"/>
</dbReference>
<sequence length="204" mass="22533">MEADEQFDFLFKIVLVGDAGVGKSCVVQRFKSGNFLEKQGSTIGVDFTMKTLLMDGCRIKLQVWDTAGQERFRTITQSYYRSANAVILAYDITKRESFDSLPRWVDDVGRYAGTGIVQLLVGCKQDLKHLREVRQEEAAELANRLGMLASLETSAKENSNIDRVFNSLAAELKRRHGGDTLGGGRSGDAAIRLNSRSLGGRACC</sequence>
<dbReference type="InterPro" id="IPR001806">
    <property type="entry name" value="Small_GTPase"/>
</dbReference>
<evidence type="ECO:0000256" key="8">
    <source>
        <dbReference type="ARBA" id="ARBA00023136"/>
    </source>
</evidence>
<dbReference type="SMART" id="SM00173">
    <property type="entry name" value="RAS"/>
    <property type="match status" value="1"/>
</dbReference>
<dbReference type="GO" id="GO:0003924">
    <property type="term" value="F:GTPase activity"/>
    <property type="evidence" value="ECO:0007669"/>
    <property type="project" value="InterPro"/>
</dbReference>
<evidence type="ECO:0000256" key="3">
    <source>
        <dbReference type="ARBA" id="ARBA00022481"/>
    </source>
</evidence>
<dbReference type="FunFam" id="3.40.50.300:FF:000803">
    <property type="entry name" value="Ras-related protein Rab-43"/>
    <property type="match status" value="1"/>
</dbReference>
<dbReference type="InterPro" id="IPR027417">
    <property type="entry name" value="P-loop_NTPase"/>
</dbReference>
<keyword evidence="7" id="KW-0342">GTP-binding</keyword>
<dbReference type="PRINTS" id="PR00449">
    <property type="entry name" value="RASTRNSFRMNG"/>
</dbReference>
<dbReference type="PANTHER" id="PTHR47977">
    <property type="entry name" value="RAS-RELATED PROTEIN RAB"/>
    <property type="match status" value="1"/>
</dbReference>
<keyword evidence="5" id="KW-0547">Nucleotide-binding</keyword>
<evidence type="ECO:0000256" key="11">
    <source>
        <dbReference type="ARBA" id="ARBA00023329"/>
    </source>
</evidence>
<dbReference type="GO" id="GO:0005525">
    <property type="term" value="F:GTP binding"/>
    <property type="evidence" value="ECO:0007669"/>
    <property type="project" value="UniProtKB-KW"/>
</dbReference>
<evidence type="ECO:0000256" key="9">
    <source>
        <dbReference type="ARBA" id="ARBA00023288"/>
    </source>
</evidence>
<evidence type="ECO:0000256" key="6">
    <source>
        <dbReference type="ARBA" id="ARBA00023034"/>
    </source>
</evidence>
<evidence type="ECO:0000256" key="10">
    <source>
        <dbReference type="ARBA" id="ARBA00023289"/>
    </source>
</evidence>
<dbReference type="GO" id="GO:0030670">
    <property type="term" value="C:phagocytic vesicle membrane"/>
    <property type="evidence" value="ECO:0007669"/>
    <property type="project" value="UniProtKB-SubCell"/>
</dbReference>
<proteinExistence type="inferred from homology"/>
<evidence type="ECO:0000256" key="4">
    <source>
        <dbReference type="ARBA" id="ARBA00022553"/>
    </source>
</evidence>
<dbReference type="WBParaSite" id="maker-uti_cns_0047982-snap-gene-0.2-mRNA-1">
    <property type="protein sequence ID" value="maker-uti_cns_0047982-snap-gene-0.2-mRNA-1"/>
    <property type="gene ID" value="maker-uti_cns_0047982-snap-gene-0.2"/>
</dbReference>
<keyword evidence="6" id="KW-0333">Golgi apparatus</keyword>
<keyword evidence="10" id="KW-0636">Prenylation</keyword>
<dbReference type="Proteomes" id="UP000095280">
    <property type="component" value="Unplaced"/>
</dbReference>
<evidence type="ECO:0000256" key="14">
    <source>
        <dbReference type="ARBA" id="ARBA00067841"/>
    </source>
</evidence>
<dbReference type="OrthoDB" id="9989112at2759"/>
<keyword evidence="8" id="KW-0472">Membrane</keyword>
<dbReference type="Pfam" id="PF00071">
    <property type="entry name" value="Ras"/>
    <property type="match status" value="1"/>
</dbReference>
<evidence type="ECO:0000256" key="7">
    <source>
        <dbReference type="ARBA" id="ARBA00023134"/>
    </source>
</evidence>
<keyword evidence="11" id="KW-0968">Cytoplasmic vesicle</keyword>
<evidence type="ECO:0000313" key="16">
    <source>
        <dbReference type="WBParaSite" id="maker-uti_cns_0005711-snap-gene-0.2-mRNA-1"/>
    </source>
</evidence>
<dbReference type="NCBIfam" id="TIGR00231">
    <property type="entry name" value="small_GTP"/>
    <property type="match status" value="1"/>
</dbReference>
<comment type="subcellular location">
    <subcellularLocation>
        <location evidence="1">Cytoplasmic vesicle</location>
        <location evidence="1">Phagosome membrane</location>
    </subcellularLocation>
    <subcellularLocation>
        <location evidence="13">Endomembrane system</location>
        <topology evidence="13">Lipid-anchor</topology>
        <orientation evidence="13">Cytoplasmic side</orientation>
    </subcellularLocation>
    <subcellularLocation>
        <location evidence="12">Golgi apparatus</location>
        <location evidence="12">trans-Golgi network membrane</location>
        <topology evidence="12">Lipid-anchor</topology>
    </subcellularLocation>
</comment>
<keyword evidence="4" id="KW-0597">Phosphoprotein</keyword>
<name>A0A1I8JI42_9PLAT</name>
<dbReference type="SUPFAM" id="SSF52540">
    <property type="entry name" value="P-loop containing nucleoside triphosphate hydrolases"/>
    <property type="match status" value="1"/>
</dbReference>
<dbReference type="InterPro" id="IPR005225">
    <property type="entry name" value="Small_GTP-bd"/>
</dbReference>
<evidence type="ECO:0000256" key="12">
    <source>
        <dbReference type="ARBA" id="ARBA00037864"/>
    </source>
</evidence>
<evidence type="ECO:0000313" key="15">
    <source>
        <dbReference type="Proteomes" id="UP000095280"/>
    </source>
</evidence>
<evidence type="ECO:0000256" key="13">
    <source>
        <dbReference type="ARBA" id="ARBA00046278"/>
    </source>
</evidence>
<dbReference type="WBParaSite" id="maker-uti_cns_0005711-snap-gene-0.2-mRNA-1">
    <property type="protein sequence ID" value="maker-uti_cns_0005711-snap-gene-0.2-mRNA-1"/>
    <property type="gene ID" value="maker-uti_cns_0005711-snap-gene-0.2"/>
</dbReference>
<dbReference type="SMART" id="SM00176">
    <property type="entry name" value="RAN"/>
    <property type="match status" value="1"/>
</dbReference>